<evidence type="ECO:0000313" key="2">
    <source>
        <dbReference type="WBParaSite" id="nRc.2.0.1.t34634-RA"/>
    </source>
</evidence>
<dbReference type="WBParaSite" id="nRc.2.0.1.t34634-RA">
    <property type="protein sequence ID" value="nRc.2.0.1.t34634-RA"/>
    <property type="gene ID" value="nRc.2.0.1.g34634"/>
</dbReference>
<dbReference type="Proteomes" id="UP000887565">
    <property type="component" value="Unplaced"/>
</dbReference>
<accession>A0A915K8E0</accession>
<keyword evidence="1" id="KW-1185">Reference proteome</keyword>
<dbReference type="AlphaFoldDB" id="A0A915K8E0"/>
<organism evidence="1 2">
    <name type="scientific">Romanomermis culicivorax</name>
    <name type="common">Nematode worm</name>
    <dbReference type="NCBI Taxonomy" id="13658"/>
    <lineage>
        <taxon>Eukaryota</taxon>
        <taxon>Metazoa</taxon>
        <taxon>Ecdysozoa</taxon>
        <taxon>Nematoda</taxon>
        <taxon>Enoplea</taxon>
        <taxon>Dorylaimia</taxon>
        <taxon>Mermithida</taxon>
        <taxon>Mermithoidea</taxon>
        <taxon>Mermithidae</taxon>
        <taxon>Romanomermis</taxon>
    </lineage>
</organism>
<proteinExistence type="predicted"/>
<protein>
    <submittedName>
        <fullName evidence="2">Uncharacterized protein</fullName>
    </submittedName>
</protein>
<evidence type="ECO:0000313" key="1">
    <source>
        <dbReference type="Proteomes" id="UP000887565"/>
    </source>
</evidence>
<reference evidence="2" key="1">
    <citation type="submission" date="2022-11" db="UniProtKB">
        <authorList>
            <consortium name="WormBaseParasite"/>
        </authorList>
    </citation>
    <scope>IDENTIFICATION</scope>
</reference>
<name>A0A915K8E0_ROMCU</name>
<sequence>MISNRTNLEKTGIAILIKGIFKTRFLNDDARSLLGEEATLFDEVNVKDSIILVGVDSPEMGDELE</sequence>